<sequence length="90" mass="9999">MHELSLLKDLLNKIRQIAQQQQPNQLTSVTVELGALAHISAEHFRQHFETAVIGTDLERVDLTVICNDDIHAPTAQDIVLTSVELTTADD</sequence>
<evidence type="ECO:0000313" key="4">
    <source>
        <dbReference type="EMBL" id="NHO67303.1"/>
    </source>
</evidence>
<organism evidence="4 5">
    <name type="scientific">Pseudomaricurvus hydrocarbonicus</name>
    <dbReference type="NCBI Taxonomy" id="1470433"/>
    <lineage>
        <taxon>Bacteria</taxon>
        <taxon>Pseudomonadati</taxon>
        <taxon>Pseudomonadota</taxon>
        <taxon>Gammaproteobacteria</taxon>
        <taxon>Cellvibrionales</taxon>
        <taxon>Cellvibrionaceae</taxon>
        <taxon>Pseudomaricurvus</taxon>
    </lineage>
</organism>
<dbReference type="RefSeq" id="WP_167189752.1">
    <property type="nucleotide sequence ID" value="NZ_JAAONZ010000015.1"/>
</dbReference>
<evidence type="ECO:0000256" key="2">
    <source>
        <dbReference type="ARBA" id="ARBA00022723"/>
    </source>
</evidence>
<accession>A0A9E5MN34</accession>
<gene>
    <name evidence="4" type="ORF">G8770_17275</name>
</gene>
<keyword evidence="2" id="KW-0479">Metal-binding</keyword>
<dbReference type="Gene3D" id="3.30.2320.50">
    <property type="match status" value="1"/>
</dbReference>
<reference evidence="4" key="1">
    <citation type="submission" date="2020-03" db="EMBL/GenBank/DDBJ databases">
        <authorList>
            <person name="Guo F."/>
        </authorList>
    </citation>
    <scope>NUCLEOTIDE SEQUENCE</scope>
    <source>
        <strain evidence="4">JCM 30134</strain>
    </source>
</reference>
<name>A0A9E5MN34_9GAMM</name>
<evidence type="ECO:0000313" key="5">
    <source>
        <dbReference type="Proteomes" id="UP000787472"/>
    </source>
</evidence>
<keyword evidence="3" id="KW-0862">Zinc</keyword>
<dbReference type="InterPro" id="IPR000688">
    <property type="entry name" value="HypA/HybF"/>
</dbReference>
<evidence type="ECO:0000256" key="1">
    <source>
        <dbReference type="ARBA" id="ARBA00022596"/>
    </source>
</evidence>
<comment type="caution">
    <text evidence="4">The sequence shown here is derived from an EMBL/GenBank/DDBJ whole genome shotgun (WGS) entry which is preliminary data.</text>
</comment>
<keyword evidence="1" id="KW-0533">Nickel</keyword>
<keyword evidence="5" id="KW-1185">Reference proteome</keyword>
<dbReference type="GO" id="GO:0016151">
    <property type="term" value="F:nickel cation binding"/>
    <property type="evidence" value="ECO:0007669"/>
    <property type="project" value="InterPro"/>
</dbReference>
<protein>
    <submittedName>
        <fullName evidence="4">Hydrogenase maturation nickel metallochaperone HypA</fullName>
    </submittedName>
</protein>
<dbReference type="EMBL" id="JAAONZ010000015">
    <property type="protein sequence ID" value="NHO67303.1"/>
    <property type="molecule type" value="Genomic_DNA"/>
</dbReference>
<dbReference type="Pfam" id="PF01155">
    <property type="entry name" value="HypA"/>
    <property type="match status" value="1"/>
</dbReference>
<proteinExistence type="predicted"/>
<dbReference type="AlphaFoldDB" id="A0A9E5MN34"/>
<dbReference type="Proteomes" id="UP000787472">
    <property type="component" value="Unassembled WGS sequence"/>
</dbReference>
<dbReference type="GO" id="GO:0051604">
    <property type="term" value="P:protein maturation"/>
    <property type="evidence" value="ECO:0007669"/>
    <property type="project" value="InterPro"/>
</dbReference>
<evidence type="ECO:0000256" key="3">
    <source>
        <dbReference type="ARBA" id="ARBA00022833"/>
    </source>
</evidence>